<proteinExistence type="predicted"/>
<gene>
    <name evidence="1" type="ORF">J2S05_000009</name>
</gene>
<keyword evidence="2" id="KW-1185">Reference proteome</keyword>
<accession>A0ABT9YBL6</accession>
<reference evidence="1 2" key="1">
    <citation type="submission" date="2023-07" db="EMBL/GenBank/DDBJ databases">
        <title>Genomic Encyclopedia of Type Strains, Phase IV (KMG-IV): sequencing the most valuable type-strain genomes for metagenomic binning, comparative biology and taxonomic classification.</title>
        <authorList>
            <person name="Goeker M."/>
        </authorList>
    </citation>
    <scope>NUCLEOTIDE SEQUENCE [LARGE SCALE GENOMIC DNA]</scope>
    <source>
        <strain evidence="1 2">DSM 19154</strain>
    </source>
</reference>
<evidence type="ECO:0000313" key="1">
    <source>
        <dbReference type="EMBL" id="MDQ0205235.1"/>
    </source>
</evidence>
<protein>
    <submittedName>
        <fullName evidence="1">Uncharacterized protein</fullName>
    </submittedName>
</protein>
<organism evidence="1 2">
    <name type="scientific">Alkalicoccobacillus murimartini</name>
    <dbReference type="NCBI Taxonomy" id="171685"/>
    <lineage>
        <taxon>Bacteria</taxon>
        <taxon>Bacillati</taxon>
        <taxon>Bacillota</taxon>
        <taxon>Bacilli</taxon>
        <taxon>Bacillales</taxon>
        <taxon>Bacillaceae</taxon>
        <taxon>Alkalicoccobacillus</taxon>
    </lineage>
</organism>
<name>A0ABT9YBL6_9BACI</name>
<dbReference type="EMBL" id="JAUSUA010000001">
    <property type="protein sequence ID" value="MDQ0205235.1"/>
    <property type="molecule type" value="Genomic_DNA"/>
</dbReference>
<comment type="caution">
    <text evidence="1">The sequence shown here is derived from an EMBL/GenBank/DDBJ whole genome shotgun (WGS) entry which is preliminary data.</text>
</comment>
<evidence type="ECO:0000313" key="2">
    <source>
        <dbReference type="Proteomes" id="UP001225034"/>
    </source>
</evidence>
<sequence length="112" mass="12988">MTTFNSNNQHETDYQPYLNINGKTYISLYSNDESVFTKDLLIGEVLRNVPIDENTDDDFSSNYLEKGTEIYSVKENLDAYLVEDATNDQIRIYHTSEDMEKVEELVDAETNE</sequence>
<dbReference type="Proteomes" id="UP001225034">
    <property type="component" value="Unassembled WGS sequence"/>
</dbReference>